<dbReference type="Pfam" id="PF08447">
    <property type="entry name" value="PAS_3"/>
    <property type="match status" value="3"/>
</dbReference>
<dbReference type="CDD" id="cd00130">
    <property type="entry name" value="PAS"/>
    <property type="match status" value="2"/>
</dbReference>
<organism evidence="9 10">
    <name type="scientific">Niastella populi</name>
    <dbReference type="NCBI Taxonomy" id="550983"/>
    <lineage>
        <taxon>Bacteria</taxon>
        <taxon>Pseudomonadati</taxon>
        <taxon>Bacteroidota</taxon>
        <taxon>Chitinophagia</taxon>
        <taxon>Chitinophagales</taxon>
        <taxon>Chitinophagaceae</taxon>
        <taxon>Niastella</taxon>
    </lineage>
</organism>
<dbReference type="InterPro" id="IPR004358">
    <property type="entry name" value="Sig_transdc_His_kin-like_C"/>
</dbReference>
<comment type="catalytic activity">
    <reaction evidence="1">
        <text>ATP + protein L-histidine = ADP + protein N-phospho-L-histidine.</text>
        <dbReference type="EC" id="2.7.13.3"/>
    </reaction>
</comment>
<sequence length="694" mass="80746">MLTLLGRLCIPGSAFGVGRWALSVKQVQALMEQLINQEINPLKLLFQSNSVHGGLTDKITDFFPAIVYVYDGDTRKLKYINNKVTDILGYSMNDISTWDNDLMSIVHKDDLENVKKELQKFYALKDNESHSYNSRLTLKTGSWKYFRTMGTVLNRDPGGGAASILFIAQDITEEIETGNQFKRIDELFNDTQELLKFGVWEWCVPENRITWSNGLYKILGYDPKLEKDTLTITPGFYLQHVMDADRDKVLYNRKDHLIHHEYDLYYKIHDRNGRVKDVREKAKVFRNDKDELLRVIGSTIDVTEQSQLYRDLAAYKAMKQENEEYLAYGTWEVDARTGAYFWSDGMYRLFGYDPETEKNKIVVNEALYQKHMDEEHFEKSREFLDDIISRRQHPESFVTEYEIRANDGTIKKIETSGKLFYDDTGKWIKTIGTSRDITRLRLYQSSLEEKIKDLDRSNKELEEFAYVASHDMNEPLRKVTTFIERLENKYRSELGDDGKLYLTRISASVENMRRLIDTLLEFSRTARSNQPFLQVDLNGILKEVQTDLELKIEETATTLQADSLPVIEAIPSQMKQLFDNLLNNSIKFRKSNVHPVITIRCLRLSRRQKEQHHLDAANTWYKIDFSDNGIGFEPEYNQRIFQIFQRLHGKTEYPGSGIGLAICKKIVDQHKGLIYATGEPDNGATFTILMPEHQ</sequence>
<protein>
    <recommendedName>
        <fullName evidence="2">histidine kinase</fullName>
        <ecNumber evidence="2">2.7.13.3</ecNumber>
    </recommendedName>
</protein>
<dbReference type="PANTHER" id="PTHR43304:SF1">
    <property type="entry name" value="PAC DOMAIN-CONTAINING PROTEIN"/>
    <property type="match status" value="1"/>
</dbReference>
<dbReference type="Proteomes" id="UP000192276">
    <property type="component" value="Unassembled WGS sequence"/>
</dbReference>
<evidence type="ECO:0000259" key="6">
    <source>
        <dbReference type="PROSITE" id="PS50109"/>
    </source>
</evidence>
<comment type="caution">
    <text evidence="9">The sequence shown here is derived from an EMBL/GenBank/DDBJ whole genome shotgun (WGS) entry which is preliminary data.</text>
</comment>
<evidence type="ECO:0000256" key="1">
    <source>
        <dbReference type="ARBA" id="ARBA00000085"/>
    </source>
</evidence>
<dbReference type="PROSITE" id="PS50112">
    <property type="entry name" value="PAS"/>
    <property type="match status" value="1"/>
</dbReference>
<feature type="domain" description="PAC" evidence="8">
    <location>
        <begin position="397"/>
        <end position="449"/>
    </location>
</feature>
<dbReference type="InterPro" id="IPR005467">
    <property type="entry name" value="His_kinase_dom"/>
</dbReference>
<dbReference type="Pfam" id="PF00512">
    <property type="entry name" value="HisKA"/>
    <property type="match status" value="1"/>
</dbReference>
<dbReference type="EC" id="2.7.13.3" evidence="2"/>
<dbReference type="SUPFAM" id="SSF47384">
    <property type="entry name" value="Homodimeric domain of signal transducing histidine kinase"/>
    <property type="match status" value="1"/>
</dbReference>
<dbReference type="InterPro" id="IPR036890">
    <property type="entry name" value="HATPase_C_sf"/>
</dbReference>
<evidence type="ECO:0000256" key="3">
    <source>
        <dbReference type="ARBA" id="ARBA00022553"/>
    </source>
</evidence>
<dbReference type="STRING" id="550983.A4R26_03070"/>
<dbReference type="GO" id="GO:0000155">
    <property type="term" value="F:phosphorelay sensor kinase activity"/>
    <property type="evidence" value="ECO:0007669"/>
    <property type="project" value="InterPro"/>
</dbReference>
<dbReference type="SUPFAM" id="SSF55874">
    <property type="entry name" value="ATPase domain of HSP90 chaperone/DNA topoisomerase II/histidine kinase"/>
    <property type="match status" value="1"/>
</dbReference>
<dbReference type="Gene3D" id="3.30.565.10">
    <property type="entry name" value="Histidine kinase-like ATPase, C-terminal domain"/>
    <property type="match status" value="1"/>
</dbReference>
<dbReference type="SMART" id="SM00387">
    <property type="entry name" value="HATPase_c"/>
    <property type="match status" value="1"/>
</dbReference>
<dbReference type="InterPro" id="IPR000700">
    <property type="entry name" value="PAS-assoc_C"/>
</dbReference>
<dbReference type="SUPFAM" id="SSF55785">
    <property type="entry name" value="PYP-like sensor domain (PAS domain)"/>
    <property type="match status" value="3"/>
</dbReference>
<dbReference type="AlphaFoldDB" id="A0A1V9FJB3"/>
<dbReference type="PROSITE" id="PS50109">
    <property type="entry name" value="HIS_KIN"/>
    <property type="match status" value="1"/>
</dbReference>
<dbReference type="InterPro" id="IPR036097">
    <property type="entry name" value="HisK_dim/P_sf"/>
</dbReference>
<dbReference type="InterPro" id="IPR013655">
    <property type="entry name" value="PAS_fold_3"/>
</dbReference>
<dbReference type="InterPro" id="IPR003594">
    <property type="entry name" value="HATPase_dom"/>
</dbReference>
<evidence type="ECO:0000256" key="2">
    <source>
        <dbReference type="ARBA" id="ARBA00012438"/>
    </source>
</evidence>
<keyword evidence="4" id="KW-0808">Transferase</keyword>
<accession>A0A1V9FJB3</accession>
<dbReference type="InterPro" id="IPR003661">
    <property type="entry name" value="HisK_dim/P_dom"/>
</dbReference>
<keyword evidence="3" id="KW-0597">Phosphoprotein</keyword>
<reference evidence="10" key="1">
    <citation type="submission" date="2016-04" db="EMBL/GenBank/DDBJ databases">
        <authorList>
            <person name="Chen L."/>
            <person name="Zhuang W."/>
            <person name="Wang G."/>
        </authorList>
    </citation>
    <scope>NUCLEOTIDE SEQUENCE [LARGE SCALE GENOMIC DNA]</scope>
    <source>
        <strain evidence="10">208</strain>
    </source>
</reference>
<feature type="domain" description="PAC" evidence="8">
    <location>
        <begin position="130"/>
        <end position="183"/>
    </location>
</feature>
<dbReference type="SMART" id="SM00086">
    <property type="entry name" value="PAC"/>
    <property type="match status" value="3"/>
</dbReference>
<name>A0A1V9FJB3_9BACT</name>
<dbReference type="CDD" id="cd00082">
    <property type="entry name" value="HisKA"/>
    <property type="match status" value="1"/>
</dbReference>
<keyword evidence="5" id="KW-0418">Kinase</keyword>
<feature type="domain" description="PAC" evidence="8">
    <location>
        <begin position="262"/>
        <end position="314"/>
    </location>
</feature>
<dbReference type="PRINTS" id="PR00344">
    <property type="entry name" value="BCTRLSENSOR"/>
</dbReference>
<dbReference type="InterPro" id="IPR052162">
    <property type="entry name" value="Sensor_kinase/Photoreceptor"/>
</dbReference>
<dbReference type="NCBIfam" id="TIGR00229">
    <property type="entry name" value="sensory_box"/>
    <property type="match status" value="2"/>
</dbReference>
<dbReference type="InterPro" id="IPR001610">
    <property type="entry name" value="PAC"/>
</dbReference>
<gene>
    <name evidence="9" type="ORF">A4R26_03070</name>
</gene>
<dbReference type="PANTHER" id="PTHR43304">
    <property type="entry name" value="PHYTOCHROME-LIKE PROTEIN CPH1"/>
    <property type="match status" value="1"/>
</dbReference>
<dbReference type="Pfam" id="PF02518">
    <property type="entry name" value="HATPase_c"/>
    <property type="match status" value="1"/>
</dbReference>
<dbReference type="OrthoDB" id="9124519at2"/>
<dbReference type="InterPro" id="IPR035965">
    <property type="entry name" value="PAS-like_dom_sf"/>
</dbReference>
<evidence type="ECO:0000259" key="7">
    <source>
        <dbReference type="PROSITE" id="PS50112"/>
    </source>
</evidence>
<dbReference type="Gene3D" id="3.30.450.20">
    <property type="entry name" value="PAS domain"/>
    <property type="match status" value="3"/>
</dbReference>
<dbReference type="EMBL" id="LWBP01000188">
    <property type="protein sequence ID" value="OQP58453.1"/>
    <property type="molecule type" value="Genomic_DNA"/>
</dbReference>
<proteinExistence type="predicted"/>
<dbReference type="SMART" id="SM00388">
    <property type="entry name" value="HisKA"/>
    <property type="match status" value="1"/>
</dbReference>
<dbReference type="PROSITE" id="PS50113">
    <property type="entry name" value="PAC"/>
    <property type="match status" value="3"/>
</dbReference>
<feature type="domain" description="PAS" evidence="7">
    <location>
        <begin position="67"/>
        <end position="125"/>
    </location>
</feature>
<evidence type="ECO:0000313" key="10">
    <source>
        <dbReference type="Proteomes" id="UP000192276"/>
    </source>
</evidence>
<evidence type="ECO:0000259" key="8">
    <source>
        <dbReference type="PROSITE" id="PS50113"/>
    </source>
</evidence>
<evidence type="ECO:0000313" key="9">
    <source>
        <dbReference type="EMBL" id="OQP58453.1"/>
    </source>
</evidence>
<dbReference type="InterPro" id="IPR000014">
    <property type="entry name" value="PAS"/>
</dbReference>
<evidence type="ECO:0000256" key="4">
    <source>
        <dbReference type="ARBA" id="ARBA00022679"/>
    </source>
</evidence>
<feature type="domain" description="Histidine kinase" evidence="6">
    <location>
        <begin position="467"/>
        <end position="694"/>
    </location>
</feature>
<evidence type="ECO:0000256" key="5">
    <source>
        <dbReference type="ARBA" id="ARBA00022777"/>
    </source>
</evidence>
<dbReference type="Gene3D" id="1.10.287.130">
    <property type="match status" value="1"/>
</dbReference>
<dbReference type="Gene3D" id="2.10.70.100">
    <property type="match status" value="1"/>
</dbReference>
<keyword evidence="10" id="KW-1185">Reference proteome</keyword>